<protein>
    <recommendedName>
        <fullName evidence="3">Transcriptional regulator</fullName>
    </recommendedName>
</protein>
<dbReference type="EMBL" id="BAAABX010000027">
    <property type="protein sequence ID" value="GAA0404023.1"/>
    <property type="molecule type" value="Genomic_DNA"/>
</dbReference>
<dbReference type="Pfam" id="PF19934">
    <property type="entry name" value="DUF6397"/>
    <property type="match status" value="1"/>
</dbReference>
<comment type="caution">
    <text evidence="1">The sequence shown here is derived from an EMBL/GenBank/DDBJ whole genome shotgun (WGS) entry which is preliminary data.</text>
</comment>
<gene>
    <name evidence="1" type="ORF">GCM10010357_26290</name>
</gene>
<evidence type="ECO:0000313" key="2">
    <source>
        <dbReference type="Proteomes" id="UP001500879"/>
    </source>
</evidence>
<reference evidence="1 2" key="1">
    <citation type="journal article" date="2019" name="Int. J. Syst. Evol. Microbiol.">
        <title>The Global Catalogue of Microorganisms (GCM) 10K type strain sequencing project: providing services to taxonomists for standard genome sequencing and annotation.</title>
        <authorList>
            <consortium name="The Broad Institute Genomics Platform"/>
            <consortium name="The Broad Institute Genome Sequencing Center for Infectious Disease"/>
            <person name="Wu L."/>
            <person name="Ma J."/>
        </authorList>
    </citation>
    <scope>NUCLEOTIDE SEQUENCE [LARGE SCALE GENOMIC DNA]</scope>
    <source>
        <strain evidence="1 2">JCM 4788</strain>
    </source>
</reference>
<organism evidence="1 2">
    <name type="scientific">Streptomyces luteireticuli</name>
    <dbReference type="NCBI Taxonomy" id="173858"/>
    <lineage>
        <taxon>Bacteria</taxon>
        <taxon>Bacillati</taxon>
        <taxon>Actinomycetota</taxon>
        <taxon>Actinomycetes</taxon>
        <taxon>Kitasatosporales</taxon>
        <taxon>Streptomycetaceae</taxon>
        <taxon>Streptomyces</taxon>
    </lineage>
</organism>
<dbReference type="RefSeq" id="WP_344023475.1">
    <property type="nucleotide sequence ID" value="NZ_BAAABX010000027.1"/>
</dbReference>
<dbReference type="InterPro" id="IPR045652">
    <property type="entry name" value="DUF6397"/>
</dbReference>
<evidence type="ECO:0000313" key="1">
    <source>
        <dbReference type="EMBL" id="GAA0404023.1"/>
    </source>
</evidence>
<sequence>MAERCVPVLRAARELGLKPGEFELAVQLGEVRTVASGPGGVRRVPAGEVERHAGGESALRARLRVVGTAGAAELAGIGPDRFTRLARCGLLTPVRFFLNRYRVVVWLYLATDVEEFAEGHPELLSGRLPAELRARAAAGDDERGANWRRRRVGQLTEQADGPWWRAAATAAVLAPGRLADTVPDPAERARLEALRPALTTVRPGTPAGRAVVEALVLAGSAEEARGYREELAGLVARARAEDPVPGAGVVRGGARRRARRLLGRVWGRVRPGGRACEGPLIPSGSR</sequence>
<dbReference type="Proteomes" id="UP001500879">
    <property type="component" value="Unassembled WGS sequence"/>
</dbReference>
<name>A0ABN0YPF1_9ACTN</name>
<accession>A0ABN0YPF1</accession>
<keyword evidence="2" id="KW-1185">Reference proteome</keyword>
<evidence type="ECO:0008006" key="3">
    <source>
        <dbReference type="Google" id="ProtNLM"/>
    </source>
</evidence>
<proteinExistence type="predicted"/>